<feature type="region of interest" description="Disordered" evidence="12">
    <location>
        <begin position="71"/>
        <end position="95"/>
    </location>
</feature>
<feature type="domain" description="SoHo" evidence="14">
    <location>
        <begin position="392"/>
        <end position="453"/>
    </location>
</feature>
<dbReference type="GO" id="GO:0007219">
    <property type="term" value="P:Notch signaling pathway"/>
    <property type="evidence" value="ECO:0007669"/>
    <property type="project" value="TreeGrafter"/>
</dbReference>
<dbReference type="Proteomes" id="UP000694856">
    <property type="component" value="Chromosome 26"/>
</dbReference>
<gene>
    <name evidence="16" type="primary">LOC102510351</name>
</gene>
<evidence type="ECO:0000256" key="7">
    <source>
        <dbReference type="ARBA" id="ARBA00022553"/>
    </source>
</evidence>
<evidence type="ECO:0000256" key="1">
    <source>
        <dbReference type="ARBA" id="ARBA00004236"/>
    </source>
</evidence>
<evidence type="ECO:0000313" key="16">
    <source>
        <dbReference type="RefSeq" id="XP_032324620.1"/>
    </source>
</evidence>
<dbReference type="FunFam" id="2.30.30.40:FF:000003">
    <property type="entry name" value="Sorbin and SH3 domain-containing protein 1 isoform 2"/>
    <property type="match status" value="1"/>
</dbReference>
<dbReference type="AlphaFoldDB" id="A0A8B8S4E7"/>
<keyword evidence="4 11" id="KW-0728">SH3 domain</keyword>
<feature type="compositionally biased region" description="Pro residues" evidence="12">
    <location>
        <begin position="493"/>
        <end position="506"/>
    </location>
</feature>
<accession>A0A8B8S4E7</accession>
<proteinExistence type="predicted"/>
<dbReference type="GO" id="GO:0043025">
    <property type="term" value="C:neuronal cell body"/>
    <property type="evidence" value="ECO:0007669"/>
    <property type="project" value="TreeGrafter"/>
</dbReference>
<evidence type="ECO:0000256" key="3">
    <source>
        <dbReference type="ARBA" id="ARBA00004496"/>
    </source>
</evidence>
<feature type="region of interest" description="Disordered" evidence="12">
    <location>
        <begin position="25"/>
        <end position="46"/>
    </location>
</feature>
<evidence type="ECO:0000256" key="4">
    <source>
        <dbReference type="ARBA" id="ARBA00022443"/>
    </source>
</evidence>
<feature type="compositionally biased region" description="Basic and acidic residues" evidence="12">
    <location>
        <begin position="507"/>
        <end position="543"/>
    </location>
</feature>
<feature type="compositionally biased region" description="Basic and acidic residues" evidence="12">
    <location>
        <begin position="478"/>
        <end position="488"/>
    </location>
</feature>
<dbReference type="GO" id="GO:0005886">
    <property type="term" value="C:plasma membrane"/>
    <property type="evidence" value="ECO:0007669"/>
    <property type="project" value="UniProtKB-SubCell"/>
</dbReference>
<dbReference type="PRINTS" id="PR00452">
    <property type="entry name" value="SH3DOMAIN"/>
</dbReference>
<keyword evidence="15" id="KW-1185">Reference proteome</keyword>
<evidence type="ECO:0000256" key="5">
    <source>
        <dbReference type="ARBA" id="ARBA00022475"/>
    </source>
</evidence>
<feature type="region of interest" description="Disordered" evidence="12">
    <location>
        <begin position="821"/>
        <end position="847"/>
    </location>
</feature>
<dbReference type="PROSITE" id="PS50831">
    <property type="entry name" value="SOHO"/>
    <property type="match status" value="1"/>
</dbReference>
<feature type="region of interest" description="Disordered" evidence="12">
    <location>
        <begin position="461"/>
        <end position="684"/>
    </location>
</feature>
<comment type="subcellular location">
    <subcellularLocation>
        <location evidence="2">Cell junction</location>
        <location evidence="2">Focal adhesion</location>
    </subcellularLocation>
    <subcellularLocation>
        <location evidence="1">Cell membrane</location>
    </subcellularLocation>
    <subcellularLocation>
        <location evidence="3">Cytoplasm</location>
    </subcellularLocation>
</comment>
<feature type="compositionally biased region" description="Basic and acidic residues" evidence="12">
    <location>
        <begin position="550"/>
        <end position="564"/>
    </location>
</feature>
<evidence type="ECO:0000259" key="14">
    <source>
        <dbReference type="PROSITE" id="PS50831"/>
    </source>
</evidence>
<sequence>MNTDSGGCARKRAAMSVTLTSVKRVQSSPNLLAAGRDSQSPDSAWRCYNDRNQETLNGDATYSSLAAKGFRSVRPNLQEKKSPTQAPLPPPRKESFCSSLITNHTKGDILDQLVTNTPIPSCAEYFTNKAPLQGTMHSNDDPSQTIVYSEESNTTVSYTQKITNPLPPASSTGPSPKADMSTPFLQEDYMQDSQTRRISTLKLIHNQDPGSSTPFNPPHFSKSVEVPPFLKRPCSPPSKPVPEIHTASLSIQIAPLSGHDPESHKQPPELSPETAKIPLPPERQKPAAGAASQSSDCQVLGNQNLTANVLESQITVNGNSGGTVSPMSYYQRPFSPSAYSLPGSLNSSIIMQHGRSLDSAETYPQHTQSLDGSLGSSIPLYRSSEEEKRVTVIKAPHYPGIGPVDESGIPTAIRTTVDRPKDWYKTMFKQIHMVHKPDDDTDMYNTPYTYNAGLYNSPYSAQSHPAAKTQTYRPLSKSHSDNGTDAFKDASSPVPPPHVPPPVPPLRPRDRSSTEKHDWDPPDRKVDTRKFRSEPRSIFEYEPGKSSILQHERPPPKKALDYVQDHSSGVSNEASLYQSSIDRSLERPASSASMASDFRKRRKSEPAVGQPRGLGDPSASRTSPGRADLPGSSATLTKSFISSSPSSPSRAKDHESPRSYSSALTDLGRGAPRERRGTPEKEKLPAKAVYDFKAQTSKELSFKKGDTVYILRKIDQNWYEGEHHGRVGIFPISYVEKLTPPEKAQPARPPPPAQPGEIGEAVAKYNFSADTNVELSLRKGDRVILLKRVDQNWYEGKIPGTNRQGIFPVSYVEVIKKNTTKGAEDYPDPPIPHSYSSDRIHSLSSNKPQRPVFTHENIQGGGEPFQALYNYTPRNEDELELRESDVIDVMEKCDDGWFVGTSRRTKFFGTFPGNYVKRL</sequence>
<dbReference type="SUPFAM" id="SSF50044">
    <property type="entry name" value="SH3-domain"/>
    <property type="match status" value="3"/>
</dbReference>
<dbReference type="SMART" id="SM00326">
    <property type="entry name" value="SH3"/>
    <property type="match status" value="3"/>
</dbReference>
<dbReference type="CDD" id="cd11920">
    <property type="entry name" value="SH3_Sorbs2_1"/>
    <property type="match status" value="1"/>
</dbReference>
<dbReference type="Gene3D" id="2.30.30.40">
    <property type="entry name" value="SH3 Domains"/>
    <property type="match status" value="3"/>
</dbReference>
<dbReference type="SMART" id="SM00459">
    <property type="entry name" value="Sorb"/>
    <property type="match status" value="1"/>
</dbReference>
<keyword evidence="8" id="KW-0677">Repeat</keyword>
<keyword evidence="7" id="KW-0597">Phosphoprotein</keyword>
<evidence type="ECO:0000256" key="12">
    <source>
        <dbReference type="SAM" id="MobiDB-lite"/>
    </source>
</evidence>
<keyword evidence="6" id="KW-0963">Cytoplasm</keyword>
<keyword evidence="10" id="KW-0472">Membrane</keyword>
<organism evidence="15 16">
    <name type="scientific">Camelus ferus</name>
    <name type="common">Wild bactrian camel</name>
    <name type="synonym">Camelus bactrianus ferus</name>
    <dbReference type="NCBI Taxonomy" id="419612"/>
    <lineage>
        <taxon>Eukaryota</taxon>
        <taxon>Metazoa</taxon>
        <taxon>Chordata</taxon>
        <taxon>Craniata</taxon>
        <taxon>Vertebrata</taxon>
        <taxon>Euteleostomi</taxon>
        <taxon>Mammalia</taxon>
        <taxon>Eutheria</taxon>
        <taxon>Laurasiatheria</taxon>
        <taxon>Artiodactyla</taxon>
        <taxon>Tylopoda</taxon>
        <taxon>Camelidae</taxon>
        <taxon>Camelus</taxon>
    </lineage>
</organism>
<dbReference type="RefSeq" id="XP_032324620.1">
    <property type="nucleotide sequence ID" value="XM_032468729.1"/>
</dbReference>
<dbReference type="GO" id="GO:0030425">
    <property type="term" value="C:dendrite"/>
    <property type="evidence" value="ECO:0007669"/>
    <property type="project" value="TreeGrafter"/>
</dbReference>
<feature type="region of interest" description="Disordered" evidence="12">
    <location>
        <begin position="205"/>
        <end position="243"/>
    </location>
</feature>
<dbReference type="Pfam" id="PF00018">
    <property type="entry name" value="SH3_1"/>
    <property type="match status" value="2"/>
</dbReference>
<name>A0A8B8S4E7_CAMFR</name>
<protein>
    <submittedName>
        <fullName evidence="16">Sorbin and SH3 domain-containing protein 2 isoform X7</fullName>
    </submittedName>
</protein>
<evidence type="ECO:0000256" key="8">
    <source>
        <dbReference type="ARBA" id="ARBA00022737"/>
    </source>
</evidence>
<dbReference type="CDD" id="cd11923">
    <property type="entry name" value="SH3_Sorbs2_2"/>
    <property type="match status" value="1"/>
</dbReference>
<keyword evidence="9" id="KW-0965">Cell junction</keyword>
<dbReference type="InterPro" id="IPR003127">
    <property type="entry name" value="SoHo_dom"/>
</dbReference>
<dbReference type="PROSITE" id="PS50002">
    <property type="entry name" value="SH3"/>
    <property type="match status" value="3"/>
</dbReference>
<feature type="domain" description="SH3" evidence="13">
    <location>
        <begin position="756"/>
        <end position="817"/>
    </location>
</feature>
<feature type="compositionally biased region" description="Polar residues" evidence="12">
    <location>
        <begin position="461"/>
        <end position="473"/>
    </location>
</feature>
<evidence type="ECO:0000256" key="10">
    <source>
        <dbReference type="ARBA" id="ARBA00023136"/>
    </source>
</evidence>
<feature type="compositionally biased region" description="Polar residues" evidence="12">
    <location>
        <begin position="160"/>
        <end position="174"/>
    </location>
</feature>
<feature type="region of interest" description="Disordered" evidence="12">
    <location>
        <begin position="256"/>
        <end position="295"/>
    </location>
</feature>
<feature type="region of interest" description="Disordered" evidence="12">
    <location>
        <begin position="160"/>
        <end position="181"/>
    </location>
</feature>
<dbReference type="FunFam" id="2.30.30.40:FF:000001">
    <property type="entry name" value="Sorbin and SH3 domain-containing protein 1 isoform 2"/>
    <property type="match status" value="1"/>
</dbReference>
<feature type="domain" description="SH3" evidence="13">
    <location>
        <begin position="681"/>
        <end position="740"/>
    </location>
</feature>
<dbReference type="InterPro" id="IPR001452">
    <property type="entry name" value="SH3_domain"/>
</dbReference>
<dbReference type="InterPro" id="IPR050384">
    <property type="entry name" value="Endophilin_SH3RF"/>
</dbReference>
<evidence type="ECO:0000259" key="13">
    <source>
        <dbReference type="PROSITE" id="PS50002"/>
    </source>
</evidence>
<dbReference type="GO" id="GO:0045202">
    <property type="term" value="C:synapse"/>
    <property type="evidence" value="ECO:0007669"/>
    <property type="project" value="TreeGrafter"/>
</dbReference>
<reference evidence="16" key="1">
    <citation type="submission" date="2025-08" db="UniProtKB">
        <authorList>
            <consortium name="RefSeq"/>
        </authorList>
    </citation>
    <scope>IDENTIFICATION</scope>
    <source>
        <tissue evidence="16">Ear skin</tissue>
    </source>
</reference>
<feature type="compositionally biased region" description="Basic and acidic residues" evidence="12">
    <location>
        <begin position="671"/>
        <end position="684"/>
    </location>
</feature>
<dbReference type="GO" id="GO:0005925">
    <property type="term" value="C:focal adhesion"/>
    <property type="evidence" value="ECO:0007669"/>
    <property type="project" value="UniProtKB-SubCell"/>
</dbReference>
<dbReference type="Pfam" id="PF14604">
    <property type="entry name" value="SH3_9"/>
    <property type="match status" value="1"/>
</dbReference>
<evidence type="ECO:0000256" key="11">
    <source>
        <dbReference type="PROSITE-ProRule" id="PRU00192"/>
    </source>
</evidence>
<dbReference type="PANTHER" id="PTHR14167:SF56">
    <property type="entry name" value="SORBIN AND SH3 DOMAIN-CONTAINING PROTEIN 2"/>
    <property type="match status" value="1"/>
</dbReference>
<dbReference type="GeneID" id="102510351"/>
<evidence type="ECO:0000313" key="15">
    <source>
        <dbReference type="Proteomes" id="UP000694856"/>
    </source>
</evidence>
<keyword evidence="5" id="KW-1003">Cell membrane</keyword>
<evidence type="ECO:0000256" key="6">
    <source>
        <dbReference type="ARBA" id="ARBA00022490"/>
    </source>
</evidence>
<dbReference type="CDD" id="cd11917">
    <property type="entry name" value="SH3_Sorbs2_3"/>
    <property type="match status" value="1"/>
</dbReference>
<evidence type="ECO:0000256" key="2">
    <source>
        <dbReference type="ARBA" id="ARBA00004246"/>
    </source>
</evidence>
<dbReference type="GO" id="GO:0005737">
    <property type="term" value="C:cytoplasm"/>
    <property type="evidence" value="ECO:0007669"/>
    <property type="project" value="UniProtKB-SubCell"/>
</dbReference>
<feature type="compositionally biased region" description="Polar residues" evidence="12">
    <location>
        <begin position="632"/>
        <end position="641"/>
    </location>
</feature>
<feature type="compositionally biased region" description="Polar residues" evidence="12">
    <location>
        <begin position="565"/>
        <end position="582"/>
    </location>
</feature>
<evidence type="ECO:0000256" key="9">
    <source>
        <dbReference type="ARBA" id="ARBA00022949"/>
    </source>
</evidence>
<feature type="domain" description="SH3" evidence="13">
    <location>
        <begin position="860"/>
        <end position="919"/>
    </location>
</feature>
<dbReference type="PANTHER" id="PTHR14167">
    <property type="entry name" value="SH3 DOMAIN-CONTAINING"/>
    <property type="match status" value="1"/>
</dbReference>
<dbReference type="FunFam" id="2.30.30.40:FF:000004">
    <property type="entry name" value="Sorbin and SH3 domain-containing protein 1 isoform 2"/>
    <property type="match status" value="1"/>
</dbReference>
<dbReference type="PRINTS" id="PR00499">
    <property type="entry name" value="P67PHOX"/>
</dbReference>
<dbReference type="Pfam" id="PF02208">
    <property type="entry name" value="Sorb"/>
    <property type="match status" value="1"/>
</dbReference>
<dbReference type="InterPro" id="IPR036028">
    <property type="entry name" value="SH3-like_dom_sf"/>
</dbReference>